<gene>
    <name evidence="3" type="primary">LOC113692152</name>
</gene>
<sequence length="237" mass="26715">MADVFAMERIQKLWNICCFFADMQNSSGKLHLSDEMDCWTSDTTFGFGGIVWKSRSSIQFNREGRCPGETVNKALLEWLEYKNVGSEDDSNKKRVGKGIVARKDDGGLIGAWADSDDKLGEPVVEEALAIRQALNIAKQKGWRKVLIQSDYKGIIDKINARKAEDPNIGVILFDILKLRQVFTECSFSFIKREGNFVAHHLAKFAINLMNDFEWQDSFPEWLTSLARNDVGASAPAL</sequence>
<accession>A0A6P6SJS0</accession>
<dbReference type="GO" id="GO:0004523">
    <property type="term" value="F:RNA-DNA hybrid ribonuclease activity"/>
    <property type="evidence" value="ECO:0007669"/>
    <property type="project" value="InterPro"/>
</dbReference>
<feature type="domain" description="RNase H type-1" evidence="1">
    <location>
        <begin position="92"/>
        <end position="205"/>
    </location>
</feature>
<dbReference type="OrthoDB" id="1906820at2759"/>
<evidence type="ECO:0000313" key="2">
    <source>
        <dbReference type="Proteomes" id="UP001652660"/>
    </source>
</evidence>
<dbReference type="SUPFAM" id="SSF53098">
    <property type="entry name" value="Ribonuclease H-like"/>
    <property type="match status" value="1"/>
</dbReference>
<dbReference type="GeneID" id="113692152"/>
<dbReference type="PANTHER" id="PTHR47074">
    <property type="entry name" value="BNAC02G40300D PROTEIN"/>
    <property type="match status" value="1"/>
</dbReference>
<evidence type="ECO:0000259" key="1">
    <source>
        <dbReference type="Pfam" id="PF13456"/>
    </source>
</evidence>
<name>A0A6P6SJS0_COFAR</name>
<dbReference type="GO" id="GO:0003676">
    <property type="term" value="F:nucleic acid binding"/>
    <property type="evidence" value="ECO:0007669"/>
    <property type="project" value="InterPro"/>
</dbReference>
<dbReference type="Pfam" id="PF13456">
    <property type="entry name" value="RVT_3"/>
    <property type="match status" value="1"/>
</dbReference>
<reference evidence="2" key="1">
    <citation type="journal article" date="2025" name="Foods">
        <title>Unveiling the Microbial Signatures of Arabica Coffee Cherries: Insights into Ripeness Specific Diversity, Functional Traits, and Implications for Quality and Safety.</title>
        <authorList>
            <consortium name="RefSeq"/>
            <person name="Tenea G.N."/>
            <person name="Cifuentes V."/>
            <person name="Reyes P."/>
            <person name="Cevallos-Vallejos M."/>
        </authorList>
    </citation>
    <scope>NUCLEOTIDE SEQUENCE [LARGE SCALE GENOMIC DNA]</scope>
</reference>
<protein>
    <recommendedName>
        <fullName evidence="1">RNase H type-1 domain-containing protein</fullName>
    </recommendedName>
</protein>
<dbReference type="Gene3D" id="3.30.420.10">
    <property type="entry name" value="Ribonuclease H-like superfamily/Ribonuclease H"/>
    <property type="match status" value="1"/>
</dbReference>
<dbReference type="CDD" id="cd06222">
    <property type="entry name" value="RNase_H_like"/>
    <property type="match status" value="1"/>
</dbReference>
<dbReference type="InterPro" id="IPR012337">
    <property type="entry name" value="RNaseH-like_sf"/>
</dbReference>
<dbReference type="Proteomes" id="UP001652660">
    <property type="component" value="Chromosome 1e"/>
</dbReference>
<dbReference type="AlphaFoldDB" id="A0A6P6SJS0"/>
<dbReference type="InterPro" id="IPR036397">
    <property type="entry name" value="RNaseH_sf"/>
</dbReference>
<dbReference type="InterPro" id="IPR044730">
    <property type="entry name" value="RNase_H-like_dom_plant"/>
</dbReference>
<organism evidence="2 3">
    <name type="scientific">Coffea arabica</name>
    <name type="common">Arabian coffee</name>
    <dbReference type="NCBI Taxonomy" id="13443"/>
    <lineage>
        <taxon>Eukaryota</taxon>
        <taxon>Viridiplantae</taxon>
        <taxon>Streptophyta</taxon>
        <taxon>Embryophyta</taxon>
        <taxon>Tracheophyta</taxon>
        <taxon>Spermatophyta</taxon>
        <taxon>Magnoliopsida</taxon>
        <taxon>eudicotyledons</taxon>
        <taxon>Gunneridae</taxon>
        <taxon>Pentapetalae</taxon>
        <taxon>asterids</taxon>
        <taxon>lamiids</taxon>
        <taxon>Gentianales</taxon>
        <taxon>Rubiaceae</taxon>
        <taxon>Ixoroideae</taxon>
        <taxon>Gardenieae complex</taxon>
        <taxon>Bertiereae - Coffeeae clade</taxon>
        <taxon>Coffeeae</taxon>
        <taxon>Coffea</taxon>
    </lineage>
</organism>
<reference evidence="3" key="2">
    <citation type="submission" date="2025-08" db="UniProtKB">
        <authorList>
            <consortium name="RefSeq"/>
        </authorList>
    </citation>
    <scope>IDENTIFICATION</scope>
    <source>
        <tissue evidence="3">Leaves</tissue>
    </source>
</reference>
<keyword evidence="2" id="KW-1185">Reference proteome</keyword>
<proteinExistence type="predicted"/>
<dbReference type="PANTHER" id="PTHR47074:SF48">
    <property type="entry name" value="POLYNUCLEOTIDYL TRANSFERASE, RIBONUCLEASE H-LIKE SUPERFAMILY PROTEIN"/>
    <property type="match status" value="1"/>
</dbReference>
<dbReference type="InterPro" id="IPR002156">
    <property type="entry name" value="RNaseH_domain"/>
</dbReference>
<dbReference type="InterPro" id="IPR052929">
    <property type="entry name" value="RNase_H-like_EbsB-rel"/>
</dbReference>
<dbReference type="RefSeq" id="XP_027066323.1">
    <property type="nucleotide sequence ID" value="XM_027210522.1"/>
</dbReference>
<evidence type="ECO:0000313" key="3">
    <source>
        <dbReference type="RefSeq" id="XP_027066323.1"/>
    </source>
</evidence>